<name>A0A7Z2T2M7_9VIBR</name>
<evidence type="ECO:0000313" key="10">
    <source>
        <dbReference type="Proteomes" id="UP000464262"/>
    </source>
</evidence>
<dbReference type="Pfam" id="PF18565">
    <property type="entry name" value="Glyco_hydro2_C5"/>
    <property type="match status" value="1"/>
</dbReference>
<dbReference type="InterPro" id="IPR006102">
    <property type="entry name" value="Ig-like_GH2"/>
</dbReference>
<evidence type="ECO:0000313" key="9">
    <source>
        <dbReference type="EMBL" id="QIA63231.1"/>
    </source>
</evidence>
<sequence>MNPSPRHTCLFNHDWLFQLNEEHPQPDDWNPITLPHDWSISLPFSEQYDGATGYLPGGVGWYKKTFSNPLSNKFKRCFIHFDGIYNNSEIMLNGNLIHKQNYGYSPFVLDVTPFLNDNNEIVVKVDRRRYVDSRWYTGSGIYRDVELILTGDHYSPLWSNIIEAKLEQPDHRLGTINQSVTLCSPETEHSATGRLVTQVIDLQSLKVVNENRTDFTPSASTLVNLSIEVKQPHLWSPDVPNLYRVVSKIYINDIWVDELKVQTGFRSIEFKSESGFYLNGESTIIKGVCLHHDGGIVGAAVPDEIWVRRLNKLKAGGVNAIRIAHNPASKRLLNLCDQLGFLVQDEFFDEWDNPKDKRLNMNERHHDFISRGYTEHFLQDAERDLKNTLSSHINHPCIFMWSIGNEIEWTYPRNVKATGFFDAKWDGNYFWSLPPHSPDQIQQHLTELPSIGADIGQTAQQLSRWVKQLDSTRPVTANCILPSASYLSGYADALDVIGFSYRRVVYDYGHEHYPHLPIIGNENLPQWHEWKAVLEREHVAGLFLWTGINYMGESHGKWPVRTTDSGLLDAAGFEKPSYALFRSLWNDTPFVRGFTVSANETDYVLDKTAFSAFEKDPQAWKTKLWVWDKRHTHWNYMENEWVVVEAYSNCDEVELAISGLSFGRLALNDRDDRVFRWVVPFEHGALTLHGFNQGELVTQHTIHTSETATKLSVADETDDKQADYRQLVIQLKDRVGRDVTHHEHQLSFDVEGCEWIGCDNGHEANITPHTDTMITTYQGRALAIVKRRPDQQGQVTISTTDGVTLTHLL</sequence>
<dbReference type="KEGG" id="vas:GT360_06755"/>
<dbReference type="Pfam" id="PF16355">
    <property type="entry name" value="DUF4982"/>
    <property type="match status" value="1"/>
</dbReference>
<feature type="domain" description="Glycoside hydrolase family 2 catalytic" evidence="5">
    <location>
        <begin position="274"/>
        <end position="412"/>
    </location>
</feature>
<accession>A0A7Z2T2M7</accession>
<feature type="domain" description="Glycoside hydrolase family 2" evidence="8">
    <location>
        <begin position="718"/>
        <end position="799"/>
    </location>
</feature>
<comment type="similarity">
    <text evidence="1">Belongs to the glycosyl hydrolase 2 family.</text>
</comment>
<dbReference type="PRINTS" id="PR00132">
    <property type="entry name" value="GLHYDRLASE2"/>
</dbReference>
<dbReference type="Proteomes" id="UP000464262">
    <property type="component" value="Chromosome 1"/>
</dbReference>
<keyword evidence="2" id="KW-0378">Hydrolase</keyword>
<evidence type="ECO:0000256" key="1">
    <source>
        <dbReference type="ARBA" id="ARBA00007401"/>
    </source>
</evidence>
<dbReference type="InterPro" id="IPR008979">
    <property type="entry name" value="Galactose-bd-like_sf"/>
</dbReference>
<keyword evidence="3" id="KW-0326">Glycosidase</keyword>
<organism evidence="9 10">
    <name type="scientific">Vibrio astriarenae</name>
    <dbReference type="NCBI Taxonomy" id="1481923"/>
    <lineage>
        <taxon>Bacteria</taxon>
        <taxon>Pseudomonadati</taxon>
        <taxon>Pseudomonadota</taxon>
        <taxon>Gammaproteobacteria</taxon>
        <taxon>Vibrionales</taxon>
        <taxon>Vibrionaceae</taxon>
        <taxon>Vibrio</taxon>
    </lineage>
</organism>
<evidence type="ECO:0000259" key="5">
    <source>
        <dbReference type="Pfam" id="PF02836"/>
    </source>
</evidence>
<dbReference type="InterPro" id="IPR006104">
    <property type="entry name" value="Glyco_hydro_2_N"/>
</dbReference>
<dbReference type="InterPro" id="IPR017853">
    <property type="entry name" value="GH"/>
</dbReference>
<dbReference type="EMBL" id="CP047475">
    <property type="protein sequence ID" value="QIA63231.1"/>
    <property type="molecule type" value="Genomic_DNA"/>
</dbReference>
<keyword evidence="10" id="KW-1185">Reference proteome</keyword>
<dbReference type="Pfam" id="PF00703">
    <property type="entry name" value="Glyco_hydro_2"/>
    <property type="match status" value="1"/>
</dbReference>
<protein>
    <submittedName>
        <fullName evidence="9">DUF4982 domain-containing protein</fullName>
    </submittedName>
</protein>
<dbReference type="GO" id="GO:0005975">
    <property type="term" value="P:carbohydrate metabolic process"/>
    <property type="evidence" value="ECO:0007669"/>
    <property type="project" value="InterPro"/>
</dbReference>
<feature type="domain" description="Glycoside hydrolase family 2 immunoglobulin-like beta-sandwich" evidence="4">
    <location>
        <begin position="179"/>
        <end position="266"/>
    </location>
</feature>
<evidence type="ECO:0000259" key="4">
    <source>
        <dbReference type="Pfam" id="PF00703"/>
    </source>
</evidence>
<evidence type="ECO:0000259" key="6">
    <source>
        <dbReference type="Pfam" id="PF02837"/>
    </source>
</evidence>
<dbReference type="SUPFAM" id="SSF49785">
    <property type="entry name" value="Galactose-binding domain-like"/>
    <property type="match status" value="1"/>
</dbReference>
<dbReference type="InterPro" id="IPR040605">
    <property type="entry name" value="Glyco_hydro2_dom5"/>
</dbReference>
<dbReference type="InterPro" id="IPR051913">
    <property type="entry name" value="GH2_Domain-Containing"/>
</dbReference>
<dbReference type="InterPro" id="IPR036156">
    <property type="entry name" value="Beta-gal/glucu_dom_sf"/>
</dbReference>
<evidence type="ECO:0000256" key="2">
    <source>
        <dbReference type="ARBA" id="ARBA00022801"/>
    </source>
</evidence>
<dbReference type="Pfam" id="PF02837">
    <property type="entry name" value="Glyco_hydro_2_N"/>
    <property type="match status" value="1"/>
</dbReference>
<dbReference type="Pfam" id="PF02836">
    <property type="entry name" value="Glyco_hydro_2_C"/>
    <property type="match status" value="1"/>
</dbReference>
<dbReference type="InterPro" id="IPR032311">
    <property type="entry name" value="DUF4982"/>
</dbReference>
<dbReference type="SUPFAM" id="SSF51445">
    <property type="entry name" value="(Trans)glycosidases"/>
    <property type="match status" value="1"/>
</dbReference>
<dbReference type="Gene3D" id="2.60.40.10">
    <property type="entry name" value="Immunoglobulins"/>
    <property type="match status" value="3"/>
</dbReference>
<dbReference type="InterPro" id="IPR006101">
    <property type="entry name" value="Glyco_hydro_2"/>
</dbReference>
<evidence type="ECO:0000259" key="8">
    <source>
        <dbReference type="Pfam" id="PF18565"/>
    </source>
</evidence>
<feature type="domain" description="DUF4982" evidence="7">
    <location>
        <begin position="642"/>
        <end position="697"/>
    </location>
</feature>
<dbReference type="PANTHER" id="PTHR42732:SF1">
    <property type="entry name" value="BETA-MANNOSIDASE"/>
    <property type="match status" value="1"/>
</dbReference>
<proteinExistence type="inferred from homology"/>
<dbReference type="PANTHER" id="PTHR42732">
    <property type="entry name" value="BETA-GALACTOSIDASE"/>
    <property type="match status" value="1"/>
</dbReference>
<gene>
    <name evidence="9" type="ORF">GT360_06755</name>
</gene>
<dbReference type="SUPFAM" id="SSF49303">
    <property type="entry name" value="beta-Galactosidase/glucuronidase domain"/>
    <property type="match status" value="1"/>
</dbReference>
<dbReference type="InterPro" id="IPR013783">
    <property type="entry name" value="Ig-like_fold"/>
</dbReference>
<dbReference type="Gene3D" id="2.60.120.260">
    <property type="entry name" value="Galactose-binding domain-like"/>
    <property type="match status" value="1"/>
</dbReference>
<evidence type="ECO:0000256" key="3">
    <source>
        <dbReference type="ARBA" id="ARBA00023295"/>
    </source>
</evidence>
<feature type="domain" description="Glycosyl hydrolases family 2 sugar binding" evidence="6">
    <location>
        <begin position="58"/>
        <end position="148"/>
    </location>
</feature>
<dbReference type="InterPro" id="IPR006103">
    <property type="entry name" value="Glyco_hydro_2_cat"/>
</dbReference>
<evidence type="ECO:0000259" key="7">
    <source>
        <dbReference type="Pfam" id="PF16355"/>
    </source>
</evidence>
<reference evidence="9 10" key="1">
    <citation type="submission" date="2020-01" db="EMBL/GenBank/DDBJ databases">
        <title>Whole genome and functional gene identification of agarase of Vibrio HN897.</title>
        <authorList>
            <person name="Liu Y."/>
            <person name="Zhao Z."/>
        </authorList>
    </citation>
    <scope>NUCLEOTIDE SEQUENCE [LARGE SCALE GENOMIC DNA]</scope>
    <source>
        <strain evidence="9 10">HN897</strain>
    </source>
</reference>
<dbReference type="AlphaFoldDB" id="A0A7Z2T2M7"/>
<dbReference type="Gene3D" id="3.20.20.80">
    <property type="entry name" value="Glycosidases"/>
    <property type="match status" value="1"/>
</dbReference>
<dbReference type="GO" id="GO:0004553">
    <property type="term" value="F:hydrolase activity, hydrolyzing O-glycosyl compounds"/>
    <property type="evidence" value="ECO:0007669"/>
    <property type="project" value="InterPro"/>
</dbReference>
<dbReference type="RefSeq" id="WP_164648134.1">
    <property type="nucleotide sequence ID" value="NZ_CP047475.1"/>
</dbReference>